<keyword evidence="2" id="KW-1185">Reference proteome</keyword>
<reference evidence="2" key="1">
    <citation type="journal article" date="2019" name="Int. J. Syst. Evol. Microbiol.">
        <title>The Global Catalogue of Microorganisms (GCM) 10K type strain sequencing project: providing services to taxonomists for standard genome sequencing and annotation.</title>
        <authorList>
            <consortium name="The Broad Institute Genomics Platform"/>
            <consortium name="The Broad Institute Genome Sequencing Center for Infectious Disease"/>
            <person name="Wu L."/>
            <person name="Ma J."/>
        </authorList>
    </citation>
    <scope>NUCLEOTIDE SEQUENCE [LARGE SCALE GENOMIC DNA]</scope>
    <source>
        <strain evidence="2">JCM 18401</strain>
    </source>
</reference>
<sequence length="228" mass="26567">MTIVRVLFIDDDDISQSIDSVKMKLHRSGITLDFEKLDPREHDLMAEFEHGHDIDFSKLKKHINNNLNRRPFDVVACDFSFKSKNVNGYLLLKWLVNTSATGRNAFKRSKFICYSSEEDKFMEFVVTSKAEFIDLVKLNLHAFYKRESLTNELSAMIVKEKQKISMDDTFLKLLENNAEYKFSEGYPRFKGKMLGEIANQITNETHHGRAFKNHFVELTFAHLVDLNS</sequence>
<evidence type="ECO:0000313" key="1">
    <source>
        <dbReference type="EMBL" id="GAA4871831.1"/>
    </source>
</evidence>
<proteinExistence type="predicted"/>
<organism evidence="1 2">
    <name type="scientific">Ferrimonas pelagia</name>
    <dbReference type="NCBI Taxonomy" id="1177826"/>
    <lineage>
        <taxon>Bacteria</taxon>
        <taxon>Pseudomonadati</taxon>
        <taxon>Pseudomonadota</taxon>
        <taxon>Gammaproteobacteria</taxon>
        <taxon>Alteromonadales</taxon>
        <taxon>Ferrimonadaceae</taxon>
        <taxon>Ferrimonas</taxon>
    </lineage>
</organism>
<name>A0ABP9E8I5_9GAMM</name>
<accession>A0ABP9E8I5</accession>
<comment type="caution">
    <text evidence="1">The sequence shown here is derived from an EMBL/GenBank/DDBJ whole genome shotgun (WGS) entry which is preliminary data.</text>
</comment>
<evidence type="ECO:0000313" key="2">
    <source>
        <dbReference type="Proteomes" id="UP001499988"/>
    </source>
</evidence>
<dbReference type="Proteomes" id="UP001499988">
    <property type="component" value="Unassembled WGS sequence"/>
</dbReference>
<dbReference type="RefSeq" id="WP_345332138.1">
    <property type="nucleotide sequence ID" value="NZ_BAABJZ010000002.1"/>
</dbReference>
<gene>
    <name evidence="1" type="ORF">GCM10023333_00810</name>
</gene>
<protein>
    <submittedName>
        <fullName evidence="1">Uncharacterized protein</fullName>
    </submittedName>
</protein>
<dbReference type="EMBL" id="BAABJZ010000002">
    <property type="protein sequence ID" value="GAA4871831.1"/>
    <property type="molecule type" value="Genomic_DNA"/>
</dbReference>